<dbReference type="Pfam" id="PF01381">
    <property type="entry name" value="HTH_3"/>
    <property type="match status" value="1"/>
</dbReference>
<dbReference type="PANTHER" id="PTHR40661">
    <property type="match status" value="1"/>
</dbReference>
<dbReference type="AlphaFoldDB" id="V2TZ93"/>
<proteinExistence type="predicted"/>
<feature type="domain" description="HTH cro/C1-type" evidence="4">
    <location>
        <begin position="7"/>
        <end position="61"/>
    </location>
</feature>
<evidence type="ECO:0000313" key="5">
    <source>
        <dbReference type="EMBL" id="ESK41235.1"/>
    </source>
</evidence>
<dbReference type="CDD" id="cd06529">
    <property type="entry name" value="S24_LexA-like"/>
    <property type="match status" value="1"/>
</dbReference>
<keyword evidence="3" id="KW-0804">Transcription</keyword>
<dbReference type="CDD" id="cd00093">
    <property type="entry name" value="HTH_XRE"/>
    <property type="match status" value="1"/>
</dbReference>
<dbReference type="STRING" id="1392540.P256_00224"/>
<dbReference type="PROSITE" id="PS50943">
    <property type="entry name" value="HTH_CROC1"/>
    <property type="match status" value="1"/>
</dbReference>
<evidence type="ECO:0000256" key="1">
    <source>
        <dbReference type="ARBA" id="ARBA00023015"/>
    </source>
</evidence>
<dbReference type="PATRIC" id="fig|1392540.3.peg.219"/>
<organism evidence="5 6">
    <name type="scientific">Acinetobacter nectaris CIP 110549</name>
    <dbReference type="NCBI Taxonomy" id="1392540"/>
    <lineage>
        <taxon>Bacteria</taxon>
        <taxon>Pseudomonadati</taxon>
        <taxon>Pseudomonadota</taxon>
        <taxon>Gammaproteobacteria</taxon>
        <taxon>Moraxellales</taxon>
        <taxon>Moraxellaceae</taxon>
        <taxon>Acinetobacter</taxon>
    </lineage>
</organism>
<dbReference type="Proteomes" id="UP000023785">
    <property type="component" value="Unassembled WGS sequence"/>
</dbReference>
<dbReference type="SUPFAM" id="SSF51306">
    <property type="entry name" value="LexA/Signal peptidase"/>
    <property type="match status" value="1"/>
</dbReference>
<evidence type="ECO:0000256" key="3">
    <source>
        <dbReference type="ARBA" id="ARBA00023163"/>
    </source>
</evidence>
<gene>
    <name evidence="5" type="ORF">P256_00224</name>
</gene>
<dbReference type="eggNOG" id="COG1974">
    <property type="taxonomic scope" value="Bacteria"/>
</dbReference>
<name>V2TZ93_9GAMM</name>
<dbReference type="OrthoDB" id="9791537at2"/>
<dbReference type="SMART" id="SM00530">
    <property type="entry name" value="HTH_XRE"/>
    <property type="match status" value="1"/>
</dbReference>
<reference evidence="5 6" key="1">
    <citation type="submission" date="2013-10" db="EMBL/GenBank/DDBJ databases">
        <title>The Genome Sequence of Acinetobacter nectaris CIP 110549.</title>
        <authorList>
            <consortium name="The Broad Institute Genomics Platform"/>
            <consortium name="The Broad Institute Genome Sequencing Center for Infectious Disease"/>
            <person name="Cerqueira G."/>
            <person name="Feldgarden M."/>
            <person name="Courvalin P."/>
            <person name="Grillot-Courvalin C."/>
            <person name="Clermont D."/>
            <person name="Rocha E."/>
            <person name="Yoon E.-J."/>
            <person name="Nemec A."/>
            <person name="Young S.K."/>
            <person name="Zeng Q."/>
            <person name="Gargeya S."/>
            <person name="Fitzgerald M."/>
            <person name="Abouelleil A."/>
            <person name="Alvarado L."/>
            <person name="Berlin A.M."/>
            <person name="Chapman S.B."/>
            <person name="Gainer-Dewar J."/>
            <person name="Goldberg J."/>
            <person name="Gnerre S."/>
            <person name="Griggs A."/>
            <person name="Gujja S."/>
            <person name="Hansen M."/>
            <person name="Howarth C."/>
            <person name="Imamovic A."/>
            <person name="Ireland A."/>
            <person name="Larimer J."/>
            <person name="McCowan C."/>
            <person name="Murphy C."/>
            <person name="Pearson M."/>
            <person name="Poon T.W."/>
            <person name="Priest M."/>
            <person name="Roberts A."/>
            <person name="Saif S."/>
            <person name="Shea T."/>
            <person name="Sykes S."/>
            <person name="Wortman J."/>
            <person name="Nusbaum C."/>
            <person name="Birren B."/>
        </authorList>
    </citation>
    <scope>NUCLEOTIDE SEQUENCE [LARGE SCALE GENOMIC DNA]</scope>
    <source>
        <strain evidence="5 6">CIP 110549</strain>
    </source>
</reference>
<dbReference type="InterPro" id="IPR001387">
    <property type="entry name" value="Cro/C1-type_HTH"/>
</dbReference>
<keyword evidence="6" id="KW-1185">Reference proteome</keyword>
<dbReference type="GO" id="GO:0003677">
    <property type="term" value="F:DNA binding"/>
    <property type="evidence" value="ECO:0007669"/>
    <property type="project" value="UniProtKB-KW"/>
</dbReference>
<dbReference type="InterPro" id="IPR036286">
    <property type="entry name" value="LexA/Signal_pep-like_sf"/>
</dbReference>
<dbReference type="Pfam" id="PF00717">
    <property type="entry name" value="Peptidase_S24"/>
    <property type="match status" value="1"/>
</dbReference>
<dbReference type="SUPFAM" id="SSF47413">
    <property type="entry name" value="lambda repressor-like DNA-binding domains"/>
    <property type="match status" value="1"/>
</dbReference>
<evidence type="ECO:0000259" key="4">
    <source>
        <dbReference type="PROSITE" id="PS50943"/>
    </source>
</evidence>
<comment type="caution">
    <text evidence="5">The sequence shown here is derived from an EMBL/GenBank/DDBJ whole genome shotgun (WGS) entry which is preliminary data.</text>
</comment>
<dbReference type="HOGENOM" id="CLU_066192_1_3_6"/>
<keyword evidence="1" id="KW-0805">Transcription regulation</keyword>
<dbReference type="EMBL" id="AYER01000001">
    <property type="protein sequence ID" value="ESK41235.1"/>
    <property type="molecule type" value="Genomic_DNA"/>
</dbReference>
<protein>
    <recommendedName>
        <fullName evidence="4">HTH cro/C1-type domain-containing protein</fullName>
    </recommendedName>
</protein>
<dbReference type="Gene3D" id="1.10.260.40">
    <property type="entry name" value="lambda repressor-like DNA-binding domains"/>
    <property type="match status" value="1"/>
</dbReference>
<dbReference type="RefSeq" id="WP_023271828.1">
    <property type="nucleotide sequence ID" value="NZ_KI530712.1"/>
</dbReference>
<dbReference type="InterPro" id="IPR039418">
    <property type="entry name" value="LexA-like"/>
</dbReference>
<dbReference type="InterPro" id="IPR010982">
    <property type="entry name" value="Lambda_DNA-bd_dom_sf"/>
</dbReference>
<evidence type="ECO:0000256" key="2">
    <source>
        <dbReference type="ARBA" id="ARBA00023125"/>
    </source>
</evidence>
<dbReference type="Gene3D" id="2.10.109.10">
    <property type="entry name" value="Umud Fragment, subunit A"/>
    <property type="match status" value="1"/>
</dbReference>
<accession>V2TZ93</accession>
<keyword evidence="2" id="KW-0238">DNA-binding</keyword>
<dbReference type="InterPro" id="IPR015927">
    <property type="entry name" value="Peptidase_S24_S26A/B/C"/>
</dbReference>
<dbReference type="PANTHER" id="PTHR40661:SF3">
    <property type="entry name" value="FELS-1 PROPHAGE TRANSCRIPTIONAL REGULATOR"/>
    <property type="match status" value="1"/>
</dbReference>
<evidence type="ECO:0000313" key="6">
    <source>
        <dbReference type="Proteomes" id="UP000023785"/>
    </source>
</evidence>
<sequence>MLLHERIQQKLNERNLKQADISRATGKSSVAVTKWMRGENIPKTESLKAIASLLDVSEEWLLTGKEGSSTKNIEAQESWANVRPTENKLRVIPLLDFVQAGAFHETCYDGFNPRGESHTSYQGGDEKSVFSLKINGESMAPEFNPGDVVVVDASLSPRPGALVIAQEIRDGVASTTFKKYRLRGVNEYGFDIIELVPLNPDYPTYNSNQIDISIIGVIVEHHRNISY</sequence>